<gene>
    <name evidence="2" type="ORF">EVOR1521_LOCUS13533</name>
</gene>
<evidence type="ECO:0000256" key="1">
    <source>
        <dbReference type="SAM" id="MobiDB-lite"/>
    </source>
</evidence>
<accession>A0AA36IHA3</accession>
<evidence type="ECO:0000313" key="3">
    <source>
        <dbReference type="Proteomes" id="UP001178507"/>
    </source>
</evidence>
<sequence length="510" mass="54934">MRALLVDFSFEQGVLFRKPNTRGLVPGQLVAFAADGSPARPTAASAAAAADRWITETMDEDTAQDYVTGDSADEAELLAADTPQGLPAGSPAQDNVLAKRVAELEALVRQQQQALQAGQDLQRLRTLAGPAPRRLGAHEHVAPAVKPEASAGPAMVEMNLEATDQEEVQDLLDGGAVQDPVQRMLALQMRQTNTLLQHLLGSKSVADPVQAALAGGDGSSSGSSQTGVKGCVAREAFVKIMNDPIRVADLVEANAAQELGLSANATPPNLMLDLQGFAAKGLMFVEQTCLDGGRTQLGWLLTGVSEPNLQLLQLNKKKSSLKPFSRLAHASWVAANVSYLRDLDYLEGRMKNLGATKGKQTEQMEEEPNKRKQFRRKDKRQGEDSTSALKEVYGRMPKVKVSPPLRLTRELCGCWLWGRILTGSLNFVKVCLLRSSSSALGRVFRTSLGYILGGGLYPGPSREQPQWLVDLQQGSGATALYLATENIPLIAWRGRRELVVTPHGLVSFVG</sequence>
<dbReference type="AlphaFoldDB" id="A0AA36IHA3"/>
<evidence type="ECO:0000313" key="2">
    <source>
        <dbReference type="EMBL" id="CAJ1387452.1"/>
    </source>
</evidence>
<feature type="region of interest" description="Disordered" evidence="1">
    <location>
        <begin position="354"/>
        <end position="388"/>
    </location>
</feature>
<reference evidence="2" key="1">
    <citation type="submission" date="2023-08" db="EMBL/GenBank/DDBJ databases">
        <authorList>
            <person name="Chen Y."/>
            <person name="Shah S."/>
            <person name="Dougan E. K."/>
            <person name="Thang M."/>
            <person name="Chan C."/>
        </authorList>
    </citation>
    <scope>NUCLEOTIDE SEQUENCE</scope>
</reference>
<name>A0AA36IHA3_9DINO</name>
<protein>
    <submittedName>
        <fullName evidence="2">Uncharacterized protein</fullName>
    </submittedName>
</protein>
<proteinExistence type="predicted"/>
<dbReference type="Proteomes" id="UP001178507">
    <property type="component" value="Unassembled WGS sequence"/>
</dbReference>
<comment type="caution">
    <text evidence="2">The sequence shown here is derived from an EMBL/GenBank/DDBJ whole genome shotgun (WGS) entry which is preliminary data.</text>
</comment>
<keyword evidence="3" id="KW-1185">Reference proteome</keyword>
<organism evidence="2 3">
    <name type="scientific">Effrenium voratum</name>
    <dbReference type="NCBI Taxonomy" id="2562239"/>
    <lineage>
        <taxon>Eukaryota</taxon>
        <taxon>Sar</taxon>
        <taxon>Alveolata</taxon>
        <taxon>Dinophyceae</taxon>
        <taxon>Suessiales</taxon>
        <taxon>Symbiodiniaceae</taxon>
        <taxon>Effrenium</taxon>
    </lineage>
</organism>
<dbReference type="EMBL" id="CAUJNA010001524">
    <property type="protein sequence ID" value="CAJ1387452.1"/>
    <property type="molecule type" value="Genomic_DNA"/>
</dbReference>
<feature type="compositionally biased region" description="Basic and acidic residues" evidence="1">
    <location>
        <begin position="359"/>
        <end position="370"/>
    </location>
</feature>